<proteinExistence type="predicted"/>
<gene>
    <name evidence="1" type="ORF">Ami103574_10100</name>
</gene>
<dbReference type="InterPro" id="IPR041025">
    <property type="entry name" value="HNH_repeat"/>
</dbReference>
<dbReference type="EMBL" id="CP048649">
    <property type="protein sequence ID" value="QIB69652.1"/>
    <property type="molecule type" value="Genomic_DNA"/>
</dbReference>
<evidence type="ECO:0000313" key="1">
    <source>
        <dbReference type="EMBL" id="QIB69652.1"/>
    </source>
</evidence>
<dbReference type="Pfam" id="PF18780">
    <property type="entry name" value="HNH_repeat"/>
    <property type="match status" value="3"/>
</dbReference>
<sequence length="361" mass="42442">MQKESIAAQYIEEFQKIVSQAIASGKLEHDKEGPKAERIFEYSQISAGRGRIVYSSFSDEALCQVLIQKTKELGHVPAQKELYWIYRIYIKKRFGNWPKALIAAGLSKKAGKDGDSYEKVTMKRQQEEEMLEHLRQLANDLGRPPHMHEMSEAAELFRFKYDTWAQLLEAAGIDNNWKSQEPVYKVCDLLPEEWELLESIYDTANRLGRPPMRMEISPEVRSRLKKRCGTWRNILYQIHMEPIQKLCPFQSTFLDGRRSRQIKHSEMLEDSLFKLVNPDKETVRQLNLLRRQAVSLRRPPIKSEIPKEVWKNLMARCANYRNILYQIGMEPVDKVQEKEIEKANRRTRKFQQKHSAQYQGL</sequence>
<reference evidence="1 2" key="1">
    <citation type="submission" date="2020-02" db="EMBL/GenBank/DDBJ databases">
        <authorList>
            <person name="Kim Y.B."/>
            <person name="Roh S.W."/>
        </authorList>
    </citation>
    <scope>NUCLEOTIDE SEQUENCE [LARGE SCALE GENOMIC DNA]</scope>
    <source>
        <strain evidence="1 2">DSM 103574</strain>
    </source>
</reference>
<dbReference type="RefSeq" id="WP_163066892.1">
    <property type="nucleotide sequence ID" value="NZ_CP048649.1"/>
</dbReference>
<evidence type="ECO:0000313" key="2">
    <source>
        <dbReference type="Proteomes" id="UP000466848"/>
    </source>
</evidence>
<dbReference type="Proteomes" id="UP000466848">
    <property type="component" value="Chromosome"/>
</dbReference>
<protein>
    <submittedName>
        <fullName evidence="1">Uncharacterized protein</fullName>
    </submittedName>
</protein>
<accession>A0A858BW63</accession>
<name>A0A858BW63_9FIRM</name>
<keyword evidence="2" id="KW-1185">Reference proteome</keyword>
<dbReference type="AlphaFoldDB" id="A0A858BW63"/>
<dbReference type="KEGG" id="abut:Ami103574_10100"/>
<organism evidence="1 2">
    <name type="scientific">Aminipila butyrica</name>
    <dbReference type="NCBI Taxonomy" id="433296"/>
    <lineage>
        <taxon>Bacteria</taxon>
        <taxon>Bacillati</taxon>
        <taxon>Bacillota</taxon>
        <taxon>Clostridia</taxon>
        <taxon>Peptostreptococcales</taxon>
        <taxon>Anaerovoracaceae</taxon>
        <taxon>Aminipila</taxon>
    </lineage>
</organism>